<accession>H6SNK9</accession>
<protein>
    <submittedName>
        <fullName evidence="2">Uncharacterized protein</fullName>
    </submittedName>
</protein>
<evidence type="ECO:0000256" key="1">
    <source>
        <dbReference type="SAM" id="MobiDB-lite"/>
    </source>
</evidence>
<feature type="compositionally biased region" description="Polar residues" evidence="1">
    <location>
        <begin position="234"/>
        <end position="243"/>
    </location>
</feature>
<keyword evidence="3" id="KW-1185">Reference proteome</keyword>
<dbReference type="Proteomes" id="UP000033220">
    <property type="component" value="Chromosome DSM 122"/>
</dbReference>
<evidence type="ECO:0000313" key="3">
    <source>
        <dbReference type="Proteomes" id="UP000033220"/>
    </source>
</evidence>
<sequence>MLSGLGMPPPFFLVPALLAGFFSGNDAAVDRRSPPKTRAFRQNPSSSGDPGRRRIFLPPPLSSGVDCTIRMPRGAVTRNRPRCTENLSEQLCAAEPGAAGWLVYLLLAVFFRGTGRDTLDESQGVAPKGETVMRHTAIMLGLLLGLGGAEAALAVTGVAPVVGERGALIPVRQPQAPMAYPPETYAPPGVEDTAPSGVYVVPPGVYVVPSPQRPSVTPSSPFPSEAPARPPRSYTPSSPFPSESRQEPAYRPAPSFPVAPPVSSQPVMVQPWPVRVSVVDCRALLPSSMMPGEVRGSREASFTLTLSVDPGAGGGRPGRTTPPRVPVGLDVGSGGYLAVEGIPLDSGEVRRVVNACRAFLAGR</sequence>
<evidence type="ECO:0000313" key="2">
    <source>
        <dbReference type="EMBL" id="CCG09340.1"/>
    </source>
</evidence>
<dbReference type="AlphaFoldDB" id="H6SNK9"/>
<dbReference type="HOGENOM" id="CLU_762639_0_0_5"/>
<feature type="region of interest" description="Disordered" evidence="1">
    <location>
        <begin position="211"/>
        <end position="256"/>
    </location>
</feature>
<dbReference type="KEGG" id="rpm:RSPPHO_02714"/>
<dbReference type="EMBL" id="HE663493">
    <property type="protein sequence ID" value="CCG09340.1"/>
    <property type="molecule type" value="Genomic_DNA"/>
</dbReference>
<name>H6SNK9_PARPM</name>
<reference evidence="2 3" key="1">
    <citation type="submission" date="2012-02" db="EMBL/GenBank/DDBJ databases">
        <title>Shotgun genome sequence of Phaeospirillum photometricum DSM 122.</title>
        <authorList>
            <person name="Duquesne K."/>
            <person name="Sturgis J."/>
        </authorList>
    </citation>
    <scope>NUCLEOTIDE SEQUENCE [LARGE SCALE GENOMIC DNA]</scope>
    <source>
        <strain evidence="3">DSM122</strain>
    </source>
</reference>
<gene>
    <name evidence="2" type="ORF">RSPPHO_02714</name>
</gene>
<proteinExistence type="predicted"/>
<organism evidence="2 3">
    <name type="scientific">Pararhodospirillum photometricum DSM 122</name>
    <dbReference type="NCBI Taxonomy" id="1150469"/>
    <lineage>
        <taxon>Bacteria</taxon>
        <taxon>Pseudomonadati</taxon>
        <taxon>Pseudomonadota</taxon>
        <taxon>Alphaproteobacteria</taxon>
        <taxon>Rhodospirillales</taxon>
        <taxon>Rhodospirillaceae</taxon>
        <taxon>Pararhodospirillum</taxon>
    </lineage>
</organism>
<dbReference type="PATRIC" id="fig|1150469.3.peg.3079"/>
<feature type="region of interest" description="Disordered" evidence="1">
    <location>
        <begin position="30"/>
        <end position="61"/>
    </location>
</feature>